<keyword evidence="12" id="KW-1185">Reference proteome</keyword>
<keyword evidence="9" id="KW-0675">Receptor</keyword>
<dbReference type="PANTHER" id="PTHR27004">
    <property type="entry name" value="RECEPTOR-LIKE PROTEIN 12 ISOFORM X1"/>
    <property type="match status" value="1"/>
</dbReference>
<evidence type="ECO:0000256" key="3">
    <source>
        <dbReference type="ARBA" id="ARBA00022475"/>
    </source>
</evidence>
<dbReference type="GO" id="GO:0005886">
    <property type="term" value="C:plasma membrane"/>
    <property type="evidence" value="ECO:0007669"/>
    <property type="project" value="UniProtKB-SubCell"/>
</dbReference>
<dbReference type="AlphaFoldDB" id="A0AAF0WEG6"/>
<accession>A0AAF0WEG6</accession>
<sequence>MLESLDLSSNRLEGEIPQQITNIYSLSRLNLSCNQLSGHIPQGYQFNTFENDSYVGNLGLCGNPLSRECEHDTGFRIYISRVQIQAIFFCHPL</sequence>
<comment type="similarity">
    <text evidence="2">Belongs to the RLP family.</text>
</comment>
<keyword evidence="6" id="KW-0677">Repeat</keyword>
<keyword evidence="10" id="KW-0325">Glycoprotein</keyword>
<keyword evidence="5" id="KW-0812">Transmembrane</keyword>
<dbReference type="Proteomes" id="UP000077755">
    <property type="component" value="Chromosome 2"/>
</dbReference>
<dbReference type="InterPro" id="IPR001611">
    <property type="entry name" value="Leu-rich_rpt"/>
</dbReference>
<proteinExistence type="inferred from homology"/>
<keyword evidence="4" id="KW-0433">Leucine-rich repeat</keyword>
<dbReference type="PRINTS" id="PR00019">
    <property type="entry name" value="LEURICHRPT"/>
</dbReference>
<comment type="subcellular location">
    <subcellularLocation>
        <location evidence="1">Cell membrane</location>
        <topology evidence="1">Single-pass type I membrane protein</topology>
    </subcellularLocation>
</comment>
<dbReference type="SUPFAM" id="SSF52058">
    <property type="entry name" value="L domain-like"/>
    <property type="match status" value="1"/>
</dbReference>
<organism evidence="11 12">
    <name type="scientific">Daucus carota subsp. sativus</name>
    <name type="common">Carrot</name>
    <dbReference type="NCBI Taxonomy" id="79200"/>
    <lineage>
        <taxon>Eukaryota</taxon>
        <taxon>Viridiplantae</taxon>
        <taxon>Streptophyta</taxon>
        <taxon>Embryophyta</taxon>
        <taxon>Tracheophyta</taxon>
        <taxon>Spermatophyta</taxon>
        <taxon>Magnoliopsida</taxon>
        <taxon>eudicotyledons</taxon>
        <taxon>Gunneridae</taxon>
        <taxon>Pentapetalae</taxon>
        <taxon>asterids</taxon>
        <taxon>campanulids</taxon>
        <taxon>Apiales</taxon>
        <taxon>Apiaceae</taxon>
        <taxon>Apioideae</taxon>
        <taxon>Scandiceae</taxon>
        <taxon>Daucinae</taxon>
        <taxon>Daucus</taxon>
        <taxon>Daucus sect. Daucus</taxon>
    </lineage>
</organism>
<dbReference type="EMBL" id="CP093344">
    <property type="protein sequence ID" value="WOG87281.1"/>
    <property type="molecule type" value="Genomic_DNA"/>
</dbReference>
<reference evidence="11" key="2">
    <citation type="submission" date="2022-03" db="EMBL/GenBank/DDBJ databases">
        <title>Draft title - Genomic analysis of global carrot germplasm unveils the trajectory of domestication and the origin of high carotenoid orange carrot.</title>
        <authorList>
            <person name="Iorizzo M."/>
            <person name="Ellison S."/>
            <person name="Senalik D."/>
            <person name="Macko-Podgorni A."/>
            <person name="Grzebelus D."/>
            <person name="Bostan H."/>
            <person name="Rolling W."/>
            <person name="Curaba J."/>
            <person name="Simon P."/>
        </authorList>
    </citation>
    <scope>NUCLEOTIDE SEQUENCE</scope>
    <source>
        <tissue evidence="11">Leaf</tissue>
    </source>
</reference>
<evidence type="ECO:0000256" key="7">
    <source>
        <dbReference type="ARBA" id="ARBA00022989"/>
    </source>
</evidence>
<evidence type="ECO:0000256" key="8">
    <source>
        <dbReference type="ARBA" id="ARBA00023136"/>
    </source>
</evidence>
<evidence type="ECO:0000256" key="4">
    <source>
        <dbReference type="ARBA" id="ARBA00022614"/>
    </source>
</evidence>
<dbReference type="PANTHER" id="PTHR27004:SF428">
    <property type="entry name" value="OS01G0160600 PROTEIN"/>
    <property type="match status" value="1"/>
</dbReference>
<evidence type="ECO:0000256" key="2">
    <source>
        <dbReference type="ARBA" id="ARBA00009592"/>
    </source>
</evidence>
<evidence type="ECO:0000256" key="9">
    <source>
        <dbReference type="ARBA" id="ARBA00023170"/>
    </source>
</evidence>
<dbReference type="Pfam" id="PF00560">
    <property type="entry name" value="LRR_1"/>
    <property type="match status" value="2"/>
</dbReference>
<evidence type="ECO:0008006" key="13">
    <source>
        <dbReference type="Google" id="ProtNLM"/>
    </source>
</evidence>
<keyword evidence="3" id="KW-1003">Cell membrane</keyword>
<evidence type="ECO:0000256" key="10">
    <source>
        <dbReference type="ARBA" id="ARBA00023180"/>
    </source>
</evidence>
<evidence type="ECO:0000313" key="12">
    <source>
        <dbReference type="Proteomes" id="UP000077755"/>
    </source>
</evidence>
<name>A0AAF0WEG6_DAUCS</name>
<dbReference type="Gene3D" id="3.80.10.10">
    <property type="entry name" value="Ribonuclease Inhibitor"/>
    <property type="match status" value="1"/>
</dbReference>
<evidence type="ECO:0000256" key="1">
    <source>
        <dbReference type="ARBA" id="ARBA00004251"/>
    </source>
</evidence>
<reference evidence="11" key="1">
    <citation type="journal article" date="2016" name="Nat. Genet.">
        <title>A high-quality carrot genome assembly provides new insights into carotenoid accumulation and asterid genome evolution.</title>
        <authorList>
            <person name="Iorizzo M."/>
            <person name="Ellison S."/>
            <person name="Senalik D."/>
            <person name="Zeng P."/>
            <person name="Satapoomin P."/>
            <person name="Huang J."/>
            <person name="Bowman M."/>
            <person name="Iovene M."/>
            <person name="Sanseverino W."/>
            <person name="Cavagnaro P."/>
            <person name="Yildiz M."/>
            <person name="Macko-Podgorni A."/>
            <person name="Moranska E."/>
            <person name="Grzebelus E."/>
            <person name="Grzebelus D."/>
            <person name="Ashrafi H."/>
            <person name="Zheng Z."/>
            <person name="Cheng S."/>
            <person name="Spooner D."/>
            <person name="Van Deynze A."/>
            <person name="Simon P."/>
        </authorList>
    </citation>
    <scope>NUCLEOTIDE SEQUENCE</scope>
    <source>
        <tissue evidence="11">Leaf</tissue>
    </source>
</reference>
<dbReference type="InterPro" id="IPR032675">
    <property type="entry name" value="LRR_dom_sf"/>
</dbReference>
<keyword evidence="7" id="KW-1133">Transmembrane helix</keyword>
<gene>
    <name evidence="11" type="ORF">DCAR_0206504</name>
</gene>
<evidence type="ECO:0000256" key="5">
    <source>
        <dbReference type="ARBA" id="ARBA00022692"/>
    </source>
</evidence>
<evidence type="ECO:0000313" key="11">
    <source>
        <dbReference type="EMBL" id="WOG87281.1"/>
    </source>
</evidence>
<evidence type="ECO:0000256" key="6">
    <source>
        <dbReference type="ARBA" id="ARBA00022737"/>
    </source>
</evidence>
<keyword evidence="8" id="KW-0472">Membrane</keyword>
<protein>
    <recommendedName>
        <fullName evidence="13">Leucine-rich repeat-containing N-terminal plant-type domain-containing protein</fullName>
    </recommendedName>
</protein>